<dbReference type="Gene3D" id="3.90.550.10">
    <property type="entry name" value="Spore Coat Polysaccharide Biosynthesis Protein SpsA, Chain A"/>
    <property type="match status" value="1"/>
</dbReference>
<protein>
    <submittedName>
        <fullName evidence="1">Uncharacterized protein</fullName>
    </submittedName>
</protein>
<comment type="caution">
    <text evidence="1">The sequence shown here is derived from an EMBL/GenBank/DDBJ whole genome shotgun (WGS) entry which is preliminary data.</text>
</comment>
<dbReference type="InterPro" id="IPR029044">
    <property type="entry name" value="Nucleotide-diphossugar_trans"/>
</dbReference>
<evidence type="ECO:0000313" key="1">
    <source>
        <dbReference type="EMBL" id="RFT14649.1"/>
    </source>
</evidence>
<gene>
    <name evidence="1" type="ORF">OP8BY_0134</name>
</gene>
<sequence length="58" mass="6946">MGALSREKKARVRVLTTEDQWYGVTYQEDRPWVQAGIRQLIESGRYPQKLWPKEIIRN</sequence>
<name>A0A3E2BIT0_9BACT</name>
<accession>A0A3E2BIT0</accession>
<dbReference type="Proteomes" id="UP000257323">
    <property type="component" value="Unassembled WGS sequence"/>
</dbReference>
<dbReference type="EMBL" id="QUAH01000025">
    <property type="protein sequence ID" value="RFT14649.1"/>
    <property type="molecule type" value="Genomic_DNA"/>
</dbReference>
<organism evidence="1 2">
    <name type="scientific">Candidatus Saccharicenans subterraneus</name>
    <dbReference type="NCBI Taxonomy" id="2508984"/>
    <lineage>
        <taxon>Bacteria</taxon>
        <taxon>Candidatus Aminicenantota</taxon>
        <taxon>Candidatus Aminicenantia</taxon>
        <taxon>Candidatus Aminicenantales</taxon>
        <taxon>Candidatus Saccharicenantaceae</taxon>
        <taxon>Candidatus Saccharicenans</taxon>
    </lineage>
</organism>
<proteinExistence type="predicted"/>
<dbReference type="AlphaFoldDB" id="A0A3E2BIT0"/>
<evidence type="ECO:0000313" key="2">
    <source>
        <dbReference type="Proteomes" id="UP000257323"/>
    </source>
</evidence>
<reference evidence="1 2" key="1">
    <citation type="submission" date="2018-08" db="EMBL/GenBank/DDBJ databases">
        <title>Genome analysis of the thermophilic bacterium of the candidate phylum Aminicenantes from deep subsurface aquifer revealed its physiology and ecological role.</title>
        <authorList>
            <person name="Kadnikov V.V."/>
            <person name="Mardanov A.V."/>
            <person name="Beletsky A.V."/>
            <person name="Karnachuk O.V."/>
            <person name="Ravin N.V."/>
        </authorList>
    </citation>
    <scope>NUCLEOTIDE SEQUENCE [LARGE SCALE GENOMIC DNA]</scope>
    <source>
        <strain evidence="1">BY38</strain>
    </source>
</reference>